<comment type="caution">
    <text evidence="1">The sequence shown here is derived from an EMBL/GenBank/DDBJ whole genome shotgun (WGS) entry which is preliminary data.</text>
</comment>
<sequence length="275" mass="28028">MPTNFATMSEALAKLSSLATFLADMPAGVRAQVEAAVAEGEADLAALQAAVDALAVEVAAGVEGLIPSLAFEAVIDPADPNPTEINGGTFNTIADAVAASDEGVAVHLRLRSGEMHPVVSNIATGERGLYLEKVGAGANPVIAFGAYENGAGNQLYNFVPGFFSRIRAHDIDFVAPAKLNAAKGWGTPRFWNIPAGTQTQIAFRDCRLIGTGEFTFTNTGGGAVATLSALNTTFDGMVGIDFAQGTAVVGQRTTTLINGGQVAISSGAGGAVLTN</sequence>
<reference evidence="1" key="1">
    <citation type="submission" date="2021-10" db="EMBL/GenBank/DDBJ databases">
        <title>Loktanella gaetbuli sp. nov., isolated from a tidal flat.</title>
        <authorList>
            <person name="Park S."/>
            <person name="Yoon J.-H."/>
        </authorList>
    </citation>
    <scope>NUCLEOTIDE SEQUENCE</scope>
    <source>
        <strain evidence="1">TSTF-M6</strain>
    </source>
</reference>
<dbReference type="EMBL" id="JAJATZ010000002">
    <property type="protein sequence ID" value="MCB5198600.1"/>
    <property type="molecule type" value="Genomic_DNA"/>
</dbReference>
<proteinExistence type="predicted"/>
<organism evidence="1 2">
    <name type="scientific">Loktanella gaetbuli</name>
    <dbReference type="NCBI Taxonomy" id="2881335"/>
    <lineage>
        <taxon>Bacteria</taxon>
        <taxon>Pseudomonadati</taxon>
        <taxon>Pseudomonadota</taxon>
        <taxon>Alphaproteobacteria</taxon>
        <taxon>Rhodobacterales</taxon>
        <taxon>Roseobacteraceae</taxon>
        <taxon>Loktanella</taxon>
    </lineage>
</organism>
<evidence type="ECO:0000313" key="2">
    <source>
        <dbReference type="Proteomes" id="UP001138961"/>
    </source>
</evidence>
<keyword evidence="2" id="KW-1185">Reference proteome</keyword>
<evidence type="ECO:0000313" key="1">
    <source>
        <dbReference type="EMBL" id="MCB5198600.1"/>
    </source>
</evidence>
<name>A0ABS8BS92_9RHOB</name>
<accession>A0ABS8BS92</accession>
<gene>
    <name evidence="1" type="ORF">LGQ03_05055</name>
</gene>
<protein>
    <submittedName>
        <fullName evidence="1">Uncharacterized protein</fullName>
    </submittedName>
</protein>
<dbReference type="Proteomes" id="UP001138961">
    <property type="component" value="Unassembled WGS sequence"/>
</dbReference>
<dbReference type="RefSeq" id="WP_226747514.1">
    <property type="nucleotide sequence ID" value="NZ_JAJATZ010000002.1"/>
</dbReference>